<feature type="domain" description="Radical SAM core" evidence="1">
    <location>
        <begin position="39"/>
        <end position="273"/>
    </location>
</feature>
<dbReference type="GO" id="GO:0006779">
    <property type="term" value="P:porphyrin-containing compound biosynthetic process"/>
    <property type="evidence" value="ECO:0007669"/>
    <property type="project" value="TreeGrafter"/>
</dbReference>
<dbReference type="PROSITE" id="PS51918">
    <property type="entry name" value="RADICAL_SAM"/>
    <property type="match status" value="1"/>
</dbReference>
<dbReference type="PANTHER" id="PTHR13932:SF5">
    <property type="entry name" value="RADICAL S-ADENOSYL METHIONINE DOMAIN-CONTAINING PROTEIN 1, MITOCHONDRIAL"/>
    <property type="match status" value="1"/>
</dbReference>
<dbReference type="GO" id="GO:0003824">
    <property type="term" value="F:catalytic activity"/>
    <property type="evidence" value="ECO:0007669"/>
    <property type="project" value="InterPro"/>
</dbReference>
<dbReference type="InterPro" id="IPR010723">
    <property type="entry name" value="HemN_C"/>
</dbReference>
<dbReference type="SFLD" id="SFLDG01065">
    <property type="entry name" value="anaerobic_coproporphyrinogen-I"/>
    <property type="match status" value="1"/>
</dbReference>
<dbReference type="PANTHER" id="PTHR13932">
    <property type="entry name" value="COPROPORPHYRINIGEN III OXIDASE"/>
    <property type="match status" value="1"/>
</dbReference>
<comment type="caution">
    <text evidence="2">The sequence shown here is derived from an EMBL/GenBank/DDBJ whole genome shotgun (WGS) entry which is preliminary data.</text>
</comment>
<dbReference type="InterPro" id="IPR058240">
    <property type="entry name" value="rSAM_sf"/>
</dbReference>
<dbReference type="InterPro" id="IPR006638">
    <property type="entry name" value="Elp3/MiaA/NifB-like_rSAM"/>
</dbReference>
<dbReference type="CDD" id="cd01335">
    <property type="entry name" value="Radical_SAM"/>
    <property type="match status" value="1"/>
</dbReference>
<dbReference type="SFLD" id="SFLDS00029">
    <property type="entry name" value="Radical_SAM"/>
    <property type="match status" value="1"/>
</dbReference>
<accession>A0A8T3YMR5</accession>
<dbReference type="GO" id="GO:0005737">
    <property type="term" value="C:cytoplasm"/>
    <property type="evidence" value="ECO:0007669"/>
    <property type="project" value="TreeGrafter"/>
</dbReference>
<evidence type="ECO:0000313" key="2">
    <source>
        <dbReference type="EMBL" id="MBI4210576.1"/>
    </source>
</evidence>
<evidence type="ECO:0000259" key="1">
    <source>
        <dbReference type="PROSITE" id="PS51918"/>
    </source>
</evidence>
<dbReference type="Pfam" id="PF04055">
    <property type="entry name" value="Radical_SAM"/>
    <property type="match status" value="1"/>
</dbReference>
<sequence length="452" mass="51420">METDRIIKNVARFRDVEKYSFIVEYVPPIIRPPLKGQDVLAVPPLDVYVHIPDCPYICDFCSFYKVRKMTDGQRDRYIGALGKEIGLYITQTNLGQRPISTLFFGGGTPTRLTPTQFSVLMGILRGKLRFSRGIEITVESTPDTLSNEILSAMKQEGVNRLSIGVQDFNDDVLEARKRGHTGKEAMDAFQRARRGYGFDRINIDLIYRLPKQSPENWRKNLDIIAGLRPDYVTLYHLRKERRTVLGKLDESHFPTKEQAIEMYVNALEFLVGLGYTQISANQFAKPGKEFVQQENKWHLGSELLGLGISAYSCFNGYSYRNIGKFGGTDTIDDYIKKVESGCLPIESGEKLTPLDEMCRFAVFAIKTSGINRPDGGIDKRLFRQRFGLPVEFVFPEVLEKLKKDELIEETGTHIRLTLPGLVIAEEAAAMFYSDEIRKRLREKNDLFGRGGL</sequence>
<name>A0A8T3YMR5_9ARCH</name>
<dbReference type="Pfam" id="PF06969">
    <property type="entry name" value="HemN_C"/>
    <property type="match status" value="1"/>
</dbReference>
<dbReference type="Gene3D" id="3.80.30.20">
    <property type="entry name" value="tm_1862 like domain"/>
    <property type="match status" value="1"/>
</dbReference>
<protein>
    <submittedName>
        <fullName evidence="2">Coproporphyrinogen III oxidase family protein</fullName>
    </submittedName>
</protein>
<dbReference type="InterPro" id="IPR023404">
    <property type="entry name" value="rSAM_horseshoe"/>
</dbReference>
<organism evidence="2 3">
    <name type="scientific">Candidatus Iainarchaeum sp</name>
    <dbReference type="NCBI Taxonomy" id="3101447"/>
    <lineage>
        <taxon>Archaea</taxon>
        <taxon>Candidatus Iainarchaeota</taxon>
        <taxon>Candidatus Iainarchaeia</taxon>
        <taxon>Candidatus Iainarchaeales</taxon>
        <taxon>Candidatus Iainarchaeaceae</taxon>
        <taxon>Candidatus Iainarchaeum</taxon>
    </lineage>
</organism>
<dbReference type="Proteomes" id="UP000732298">
    <property type="component" value="Unassembled WGS sequence"/>
</dbReference>
<dbReference type="SMART" id="SM00729">
    <property type="entry name" value="Elp3"/>
    <property type="match status" value="1"/>
</dbReference>
<gene>
    <name evidence="2" type="ORF">HY544_03675</name>
</gene>
<dbReference type="GO" id="GO:0051539">
    <property type="term" value="F:4 iron, 4 sulfur cluster binding"/>
    <property type="evidence" value="ECO:0007669"/>
    <property type="project" value="TreeGrafter"/>
</dbReference>
<dbReference type="InterPro" id="IPR034505">
    <property type="entry name" value="Coproporphyrinogen-III_oxidase"/>
</dbReference>
<evidence type="ECO:0000313" key="3">
    <source>
        <dbReference type="Proteomes" id="UP000732298"/>
    </source>
</evidence>
<dbReference type="InterPro" id="IPR007197">
    <property type="entry name" value="rSAM"/>
</dbReference>
<dbReference type="AlphaFoldDB" id="A0A8T3YMR5"/>
<reference evidence="2" key="1">
    <citation type="submission" date="2020-07" db="EMBL/GenBank/DDBJ databases">
        <title>Huge and variable diversity of episymbiotic CPR bacteria and DPANN archaea in groundwater ecosystems.</title>
        <authorList>
            <person name="He C.Y."/>
            <person name="Keren R."/>
            <person name="Whittaker M."/>
            <person name="Farag I.F."/>
            <person name="Doudna J."/>
            <person name="Cate J.H.D."/>
            <person name="Banfield J.F."/>
        </authorList>
    </citation>
    <scope>NUCLEOTIDE SEQUENCE</scope>
    <source>
        <strain evidence="2">NC_groundwater_1296_Ag_S-0.2um_52_80</strain>
    </source>
</reference>
<dbReference type="SUPFAM" id="SSF102114">
    <property type="entry name" value="Radical SAM enzymes"/>
    <property type="match status" value="1"/>
</dbReference>
<dbReference type="EMBL" id="JACQPB010000037">
    <property type="protein sequence ID" value="MBI4210576.1"/>
    <property type="molecule type" value="Genomic_DNA"/>
</dbReference>
<proteinExistence type="predicted"/>